<feature type="transmembrane region" description="Helical" evidence="1">
    <location>
        <begin position="37"/>
        <end position="55"/>
    </location>
</feature>
<feature type="transmembrane region" description="Helical" evidence="1">
    <location>
        <begin position="75"/>
        <end position="97"/>
    </location>
</feature>
<sequence>MEKTIKSLATNWGLYLGVVLVIAGIMGYMNLDLMTKWWFGIGMMIIVIVFGIISAMKSKGLLNGFISFKQAFTSYFITILIGIVISVVTTLLIYNFIDPDAAITLKDKVMDTQVEMMRNFGAPEEAIAAAVEELEAQENMFSIGKVLQSLAFQLVGYSIVGLLVAVVVKKNNPEEA</sequence>
<proteinExistence type="predicted"/>
<dbReference type="PATRIC" id="fig|1435349.4.peg.918"/>
<dbReference type="Pfam" id="PF13858">
    <property type="entry name" value="DUF4199"/>
    <property type="match status" value="1"/>
</dbReference>
<keyword evidence="1" id="KW-0812">Transmembrane</keyword>
<keyword evidence="3" id="KW-1185">Reference proteome</keyword>
<dbReference type="Proteomes" id="UP000032578">
    <property type="component" value="Unassembled WGS sequence"/>
</dbReference>
<evidence type="ECO:0000313" key="3">
    <source>
        <dbReference type="Proteomes" id="UP000032578"/>
    </source>
</evidence>
<comment type="caution">
    <text evidence="2">The sequence shown here is derived from an EMBL/GenBank/DDBJ whole genome shotgun (WGS) entry which is preliminary data.</text>
</comment>
<organism evidence="2 3">
    <name type="scientific">Neotamlana sedimentorum</name>
    <dbReference type="NCBI Taxonomy" id="1435349"/>
    <lineage>
        <taxon>Bacteria</taxon>
        <taxon>Pseudomonadati</taxon>
        <taxon>Bacteroidota</taxon>
        <taxon>Flavobacteriia</taxon>
        <taxon>Flavobacteriales</taxon>
        <taxon>Flavobacteriaceae</taxon>
        <taxon>Neotamlana</taxon>
    </lineage>
</organism>
<evidence type="ECO:0008006" key="4">
    <source>
        <dbReference type="Google" id="ProtNLM"/>
    </source>
</evidence>
<feature type="transmembrane region" description="Helical" evidence="1">
    <location>
        <begin position="150"/>
        <end position="168"/>
    </location>
</feature>
<evidence type="ECO:0000313" key="2">
    <source>
        <dbReference type="EMBL" id="KJD33293.1"/>
    </source>
</evidence>
<feature type="transmembrane region" description="Helical" evidence="1">
    <location>
        <begin position="12"/>
        <end position="31"/>
    </location>
</feature>
<name>A0A0D7W3M7_9FLAO</name>
<dbReference type="EMBL" id="JTDW01000014">
    <property type="protein sequence ID" value="KJD33293.1"/>
    <property type="molecule type" value="Genomic_DNA"/>
</dbReference>
<dbReference type="OrthoDB" id="660361at2"/>
<dbReference type="AlphaFoldDB" id="A0A0D7W3M7"/>
<keyword evidence="1" id="KW-1133">Transmembrane helix</keyword>
<evidence type="ECO:0000256" key="1">
    <source>
        <dbReference type="SAM" id="Phobius"/>
    </source>
</evidence>
<dbReference type="STRING" id="1435349.PW52_14470"/>
<protein>
    <recommendedName>
        <fullName evidence="4">DUF4199 domain-containing protein</fullName>
    </recommendedName>
</protein>
<accession>A0A0D7W3M7</accession>
<dbReference type="InterPro" id="IPR025250">
    <property type="entry name" value="DUF4199"/>
</dbReference>
<keyword evidence="1" id="KW-0472">Membrane</keyword>
<reference evidence="2 3" key="1">
    <citation type="submission" date="2014-11" db="EMBL/GenBank/DDBJ databases">
        <title>Tamlana sedimentorum sp. nov., isolated from shallow sand sediments of the Sea of Japan.</title>
        <authorList>
            <person name="Romanenko L.A."/>
        </authorList>
    </citation>
    <scope>NUCLEOTIDE SEQUENCE [LARGE SCALE GENOMIC DNA]</scope>
    <source>
        <strain evidence="2 3">JCM 19808</strain>
    </source>
</reference>
<dbReference type="RefSeq" id="WP_044633737.1">
    <property type="nucleotide sequence ID" value="NZ_JTDW01000014.1"/>
</dbReference>
<gene>
    <name evidence="2" type="ORF">PW52_14470</name>
</gene>